<evidence type="ECO:0000313" key="2">
    <source>
        <dbReference type="EMBL" id="ORY71833.1"/>
    </source>
</evidence>
<comment type="caution">
    <text evidence="2">The sequence shown here is derived from an EMBL/GenBank/DDBJ whole genome shotgun (WGS) entry which is preliminary data.</text>
</comment>
<dbReference type="Gene3D" id="3.40.50.1820">
    <property type="entry name" value="alpha/beta hydrolase"/>
    <property type="match status" value="1"/>
</dbReference>
<evidence type="ECO:0000259" key="1">
    <source>
        <dbReference type="Pfam" id="PF12697"/>
    </source>
</evidence>
<dbReference type="RefSeq" id="XP_040721425.1">
    <property type="nucleotide sequence ID" value="XM_040855086.1"/>
</dbReference>
<dbReference type="InterPro" id="IPR000073">
    <property type="entry name" value="AB_hydrolase_1"/>
</dbReference>
<sequence>MTPASKPCILFVHGSWHTPKHFEPIRAILESKGVHSYCPLLRTIDACPPISPADDAELIGETLKRLIEVEERDVLLVGHSYGGHVASEAADANFAKRVREAASLSGGLVRIVFIAAFVSPVGATLADAYGGKLPPLFPVDEHGRMSMMNGAAGLYHDMPEKDQKLWTSELRTSSMLCPLTPLTKAGYLDHPLSYFFCQQDRALPIEIQRAMIKTLRQKHGLEIDTETLDSSHSPYLSQPETVADLLVELLI</sequence>
<dbReference type="GeneID" id="63771298"/>
<dbReference type="InterPro" id="IPR029058">
    <property type="entry name" value="AB_hydrolase_fold"/>
</dbReference>
<name>A0A1Y2EJU2_9PEZI</name>
<dbReference type="STRING" id="1141098.A0A1Y2EJU2"/>
<dbReference type="Proteomes" id="UP000193689">
    <property type="component" value="Unassembled WGS sequence"/>
</dbReference>
<dbReference type="Pfam" id="PF12697">
    <property type="entry name" value="Abhydrolase_6"/>
    <property type="match status" value="1"/>
</dbReference>
<reference evidence="2 3" key="1">
    <citation type="submission" date="2016-07" db="EMBL/GenBank/DDBJ databases">
        <title>Pervasive Adenine N6-methylation of Active Genes in Fungi.</title>
        <authorList>
            <consortium name="DOE Joint Genome Institute"/>
            <person name="Mondo S.J."/>
            <person name="Dannebaum R.O."/>
            <person name="Kuo R.C."/>
            <person name="Labutti K."/>
            <person name="Haridas S."/>
            <person name="Kuo A."/>
            <person name="Salamov A."/>
            <person name="Ahrendt S.R."/>
            <person name="Lipzen A."/>
            <person name="Sullivan W."/>
            <person name="Andreopoulos W.B."/>
            <person name="Clum A."/>
            <person name="Lindquist E."/>
            <person name="Daum C."/>
            <person name="Ramamoorthy G.K."/>
            <person name="Gryganskyi A."/>
            <person name="Culley D."/>
            <person name="Magnuson J.K."/>
            <person name="James T.Y."/>
            <person name="O'Malley M.A."/>
            <person name="Stajich J.E."/>
            <person name="Spatafora J.W."/>
            <person name="Visel A."/>
            <person name="Grigoriev I.V."/>
        </authorList>
    </citation>
    <scope>NUCLEOTIDE SEQUENCE [LARGE SCALE GENOMIC DNA]</scope>
    <source>
        <strain evidence="2 3">CBS 129021</strain>
    </source>
</reference>
<dbReference type="InParanoid" id="A0A1Y2EJU2"/>
<dbReference type="SUPFAM" id="SSF53474">
    <property type="entry name" value="alpha/beta-Hydrolases"/>
    <property type="match status" value="1"/>
</dbReference>
<dbReference type="OrthoDB" id="1263307at2759"/>
<feature type="domain" description="AB hydrolase-1" evidence="1">
    <location>
        <begin position="9"/>
        <end position="244"/>
    </location>
</feature>
<dbReference type="InterPro" id="IPR052897">
    <property type="entry name" value="Sec-Metab_Biosynth_Hydrolase"/>
</dbReference>
<dbReference type="PANTHER" id="PTHR37017">
    <property type="entry name" value="AB HYDROLASE-1 DOMAIN-CONTAINING PROTEIN-RELATED"/>
    <property type="match status" value="1"/>
</dbReference>
<evidence type="ECO:0000313" key="3">
    <source>
        <dbReference type="Proteomes" id="UP000193689"/>
    </source>
</evidence>
<accession>A0A1Y2EJU2</accession>
<keyword evidence="2" id="KW-0378">Hydrolase</keyword>
<protein>
    <submittedName>
        <fullName evidence="2">Alpha/Beta hydrolase protein</fullName>
    </submittedName>
</protein>
<keyword evidence="3" id="KW-1185">Reference proteome</keyword>
<proteinExistence type="predicted"/>
<dbReference type="EMBL" id="MCFJ01000001">
    <property type="protein sequence ID" value="ORY71833.1"/>
    <property type="molecule type" value="Genomic_DNA"/>
</dbReference>
<gene>
    <name evidence="2" type="ORF">BCR38DRAFT_331718</name>
</gene>
<dbReference type="PANTHER" id="PTHR37017:SF11">
    <property type="entry name" value="ESTERASE_LIPASE_THIOESTERASE DOMAIN-CONTAINING PROTEIN"/>
    <property type="match status" value="1"/>
</dbReference>
<dbReference type="GO" id="GO:0016787">
    <property type="term" value="F:hydrolase activity"/>
    <property type="evidence" value="ECO:0007669"/>
    <property type="project" value="UniProtKB-KW"/>
</dbReference>
<organism evidence="2 3">
    <name type="scientific">Pseudomassariella vexata</name>
    <dbReference type="NCBI Taxonomy" id="1141098"/>
    <lineage>
        <taxon>Eukaryota</taxon>
        <taxon>Fungi</taxon>
        <taxon>Dikarya</taxon>
        <taxon>Ascomycota</taxon>
        <taxon>Pezizomycotina</taxon>
        <taxon>Sordariomycetes</taxon>
        <taxon>Xylariomycetidae</taxon>
        <taxon>Amphisphaeriales</taxon>
        <taxon>Pseudomassariaceae</taxon>
        <taxon>Pseudomassariella</taxon>
    </lineage>
</organism>
<dbReference type="AlphaFoldDB" id="A0A1Y2EJU2"/>